<dbReference type="GO" id="GO:0006629">
    <property type="term" value="P:lipid metabolic process"/>
    <property type="evidence" value="ECO:0007669"/>
    <property type="project" value="InterPro"/>
</dbReference>
<feature type="chain" id="PRO_5002317002" evidence="2">
    <location>
        <begin position="24"/>
        <end position="358"/>
    </location>
</feature>
<proteinExistence type="predicted"/>
<keyword evidence="4" id="KW-1185">Reference proteome</keyword>
<keyword evidence="1" id="KW-0472">Membrane</keyword>
<accession>A0A0D7BF35</accession>
<dbReference type="PANTHER" id="PTHR13593">
    <property type="match status" value="1"/>
</dbReference>
<organism evidence="3 4">
    <name type="scientific">Cylindrobasidium torrendii FP15055 ss-10</name>
    <dbReference type="NCBI Taxonomy" id="1314674"/>
    <lineage>
        <taxon>Eukaryota</taxon>
        <taxon>Fungi</taxon>
        <taxon>Dikarya</taxon>
        <taxon>Basidiomycota</taxon>
        <taxon>Agaricomycotina</taxon>
        <taxon>Agaricomycetes</taxon>
        <taxon>Agaricomycetidae</taxon>
        <taxon>Agaricales</taxon>
        <taxon>Marasmiineae</taxon>
        <taxon>Physalacriaceae</taxon>
        <taxon>Cylindrobasidium</taxon>
    </lineage>
</organism>
<dbReference type="EMBL" id="KN880489">
    <property type="protein sequence ID" value="KIY69138.1"/>
    <property type="molecule type" value="Genomic_DNA"/>
</dbReference>
<evidence type="ECO:0000256" key="1">
    <source>
        <dbReference type="SAM" id="Phobius"/>
    </source>
</evidence>
<feature type="transmembrane region" description="Helical" evidence="1">
    <location>
        <begin position="331"/>
        <end position="357"/>
    </location>
</feature>
<dbReference type="Proteomes" id="UP000054007">
    <property type="component" value="Unassembled WGS sequence"/>
</dbReference>
<dbReference type="SUPFAM" id="SSF51695">
    <property type="entry name" value="PLC-like phosphodiesterases"/>
    <property type="match status" value="1"/>
</dbReference>
<evidence type="ECO:0000256" key="2">
    <source>
        <dbReference type="SAM" id="SignalP"/>
    </source>
</evidence>
<dbReference type="InterPro" id="IPR017946">
    <property type="entry name" value="PLC-like_Pdiesterase_TIM-brl"/>
</dbReference>
<protein>
    <submittedName>
        <fullName evidence="3">PLC-like phosphodiesterase</fullName>
    </submittedName>
</protein>
<dbReference type="PANTHER" id="PTHR13593:SF140">
    <property type="entry name" value="PLC-LIKE PHOSPHODIESTERASE"/>
    <property type="match status" value="1"/>
</dbReference>
<dbReference type="OrthoDB" id="7984201at2759"/>
<dbReference type="STRING" id="1314674.A0A0D7BF35"/>
<evidence type="ECO:0000313" key="3">
    <source>
        <dbReference type="EMBL" id="KIY69138.1"/>
    </source>
</evidence>
<feature type="signal peptide" evidence="2">
    <location>
        <begin position="1"/>
        <end position="23"/>
    </location>
</feature>
<keyword evidence="2" id="KW-0732">Signal</keyword>
<reference evidence="3 4" key="1">
    <citation type="journal article" date="2015" name="Fungal Genet. Biol.">
        <title>Evolution of novel wood decay mechanisms in Agaricales revealed by the genome sequences of Fistulina hepatica and Cylindrobasidium torrendii.</title>
        <authorList>
            <person name="Floudas D."/>
            <person name="Held B.W."/>
            <person name="Riley R."/>
            <person name="Nagy L.G."/>
            <person name="Koehler G."/>
            <person name="Ransdell A.S."/>
            <person name="Younus H."/>
            <person name="Chow J."/>
            <person name="Chiniquy J."/>
            <person name="Lipzen A."/>
            <person name="Tritt A."/>
            <person name="Sun H."/>
            <person name="Haridas S."/>
            <person name="LaButti K."/>
            <person name="Ohm R.A."/>
            <person name="Kues U."/>
            <person name="Blanchette R.A."/>
            <person name="Grigoriev I.V."/>
            <person name="Minto R.E."/>
            <person name="Hibbett D.S."/>
        </authorList>
    </citation>
    <scope>NUCLEOTIDE SEQUENCE [LARGE SCALE GENOMIC DNA]</scope>
    <source>
        <strain evidence="3 4">FP15055 ss-10</strain>
    </source>
</reference>
<name>A0A0D7BF35_9AGAR</name>
<dbReference type="Pfam" id="PF26146">
    <property type="entry name" value="PI-PLC_X"/>
    <property type="match status" value="1"/>
</dbReference>
<dbReference type="InterPro" id="IPR051057">
    <property type="entry name" value="PI-PLC_domain"/>
</dbReference>
<evidence type="ECO:0000313" key="4">
    <source>
        <dbReference type="Proteomes" id="UP000054007"/>
    </source>
</evidence>
<sequence length="358" mass="38346">MRFSSNFLAQAASALLLSSGCQAASVQRRADTCNGYSELCDRSYGNVSFVGAHNSYAVDVNNLFANQDYDVTQQLKDGIRLLQLQVHNNNNVLQLCHSECSFYNGGTLEDYLKKVKTWMDANTNDVVTIVIVNSDGFAASDFASVYESAGVSDLSYAPDQSTVTYESWPTLGMLVDNGKRLVSFLASGADFSSVPYLIDEFTNVWETAYDVTDTTFDCEVNRTKGDSGTQLYMINHFLDKLVLGTPAPDISKANLTNSVSETGGLGIQSDTCTAQYGRPPNFMLVDFYEYGGGSIFEVAATNNKVEYTASSIATPKPTSSSSSSSGSGDGALALGVPGLWVSLLCTIFGVGAGMILVV</sequence>
<dbReference type="GO" id="GO:0008081">
    <property type="term" value="F:phosphoric diester hydrolase activity"/>
    <property type="evidence" value="ECO:0007669"/>
    <property type="project" value="InterPro"/>
</dbReference>
<keyword evidence="1" id="KW-1133">Transmembrane helix</keyword>
<gene>
    <name evidence="3" type="ORF">CYLTODRAFT_436277</name>
</gene>
<dbReference type="AlphaFoldDB" id="A0A0D7BF35"/>
<dbReference type="PROSITE" id="PS51257">
    <property type="entry name" value="PROKAR_LIPOPROTEIN"/>
    <property type="match status" value="1"/>
</dbReference>
<dbReference type="Gene3D" id="3.20.20.190">
    <property type="entry name" value="Phosphatidylinositol (PI) phosphodiesterase"/>
    <property type="match status" value="1"/>
</dbReference>
<keyword evidence="1" id="KW-0812">Transmembrane</keyword>